<accession>A0A9J6B6G7</accession>
<organism evidence="1 2">
    <name type="scientific">Solanum commersonii</name>
    <name type="common">Commerson's wild potato</name>
    <name type="synonym">Commerson's nightshade</name>
    <dbReference type="NCBI Taxonomy" id="4109"/>
    <lineage>
        <taxon>Eukaryota</taxon>
        <taxon>Viridiplantae</taxon>
        <taxon>Streptophyta</taxon>
        <taxon>Embryophyta</taxon>
        <taxon>Tracheophyta</taxon>
        <taxon>Spermatophyta</taxon>
        <taxon>Magnoliopsida</taxon>
        <taxon>eudicotyledons</taxon>
        <taxon>Gunneridae</taxon>
        <taxon>Pentapetalae</taxon>
        <taxon>asterids</taxon>
        <taxon>lamiids</taxon>
        <taxon>Solanales</taxon>
        <taxon>Solanaceae</taxon>
        <taxon>Solanoideae</taxon>
        <taxon>Solaneae</taxon>
        <taxon>Solanum</taxon>
    </lineage>
</organism>
<reference evidence="1 2" key="1">
    <citation type="submission" date="2020-09" db="EMBL/GenBank/DDBJ databases">
        <title>De no assembly of potato wild relative species, Solanum commersonii.</title>
        <authorList>
            <person name="Cho K."/>
        </authorList>
    </citation>
    <scope>NUCLEOTIDE SEQUENCE [LARGE SCALE GENOMIC DNA]</scope>
    <source>
        <strain evidence="1">LZ3.2</strain>
        <tissue evidence="1">Leaf</tissue>
    </source>
</reference>
<evidence type="ECO:0000313" key="1">
    <source>
        <dbReference type="EMBL" id="KAG5632265.1"/>
    </source>
</evidence>
<evidence type="ECO:0000313" key="2">
    <source>
        <dbReference type="Proteomes" id="UP000824120"/>
    </source>
</evidence>
<comment type="caution">
    <text evidence="1">The sequence shown here is derived from an EMBL/GenBank/DDBJ whole genome shotgun (WGS) entry which is preliminary data.</text>
</comment>
<name>A0A9J6B6G7_SOLCO</name>
<protein>
    <submittedName>
        <fullName evidence="1">Uncharacterized protein</fullName>
    </submittedName>
</protein>
<dbReference type="Proteomes" id="UP000824120">
    <property type="component" value="Chromosome 1"/>
</dbReference>
<dbReference type="EMBL" id="JACXVP010000001">
    <property type="protein sequence ID" value="KAG5632265.1"/>
    <property type="molecule type" value="Genomic_DNA"/>
</dbReference>
<gene>
    <name evidence="1" type="ORF">H5410_003982</name>
</gene>
<keyword evidence="2" id="KW-1185">Reference proteome</keyword>
<proteinExistence type="predicted"/>
<dbReference type="AlphaFoldDB" id="A0A9J6B6G7"/>
<sequence length="59" mass="6560">MYNKSVTAPKLAKSVAFDKRLHFWPFSNTFPGVPESSVTLEFRQHFSSVALSATLKSVA</sequence>